<dbReference type="EMBL" id="JBHTOH010000014">
    <property type="protein sequence ID" value="MFD1410289.1"/>
    <property type="molecule type" value="Genomic_DNA"/>
</dbReference>
<comment type="caution">
    <text evidence="2">The sequence shown here is derived from an EMBL/GenBank/DDBJ whole genome shotgun (WGS) entry which is preliminary data.</text>
</comment>
<evidence type="ECO:0000256" key="1">
    <source>
        <dbReference type="SAM" id="SignalP"/>
    </source>
</evidence>
<evidence type="ECO:0000313" key="3">
    <source>
        <dbReference type="Proteomes" id="UP001597191"/>
    </source>
</evidence>
<name>A0ABW4BJ91_9LACO</name>
<reference evidence="3" key="1">
    <citation type="journal article" date="2019" name="Int. J. Syst. Evol. Microbiol.">
        <title>The Global Catalogue of Microorganisms (GCM) 10K type strain sequencing project: providing services to taxonomists for standard genome sequencing and annotation.</title>
        <authorList>
            <consortium name="The Broad Institute Genomics Platform"/>
            <consortium name="The Broad Institute Genome Sequencing Center for Infectious Disease"/>
            <person name="Wu L."/>
            <person name="Ma J."/>
        </authorList>
    </citation>
    <scope>NUCLEOTIDE SEQUENCE [LARGE SCALE GENOMIC DNA]</scope>
    <source>
        <strain evidence="3">CCM 8937</strain>
    </source>
</reference>
<proteinExistence type="predicted"/>
<keyword evidence="3" id="KW-1185">Reference proteome</keyword>
<dbReference type="Proteomes" id="UP001597191">
    <property type="component" value="Unassembled WGS sequence"/>
</dbReference>
<dbReference type="PROSITE" id="PS51257">
    <property type="entry name" value="PROKAR_LIPOPROTEIN"/>
    <property type="match status" value="1"/>
</dbReference>
<accession>A0ABW4BJ91</accession>
<organism evidence="2 3">
    <name type="scientific">Lapidilactobacillus gannanensis</name>
    <dbReference type="NCBI Taxonomy" id="2486002"/>
    <lineage>
        <taxon>Bacteria</taxon>
        <taxon>Bacillati</taxon>
        <taxon>Bacillota</taxon>
        <taxon>Bacilli</taxon>
        <taxon>Lactobacillales</taxon>
        <taxon>Lactobacillaceae</taxon>
        <taxon>Lapidilactobacillus</taxon>
    </lineage>
</organism>
<keyword evidence="1" id="KW-0732">Signal</keyword>
<evidence type="ECO:0008006" key="4">
    <source>
        <dbReference type="Google" id="ProtNLM"/>
    </source>
</evidence>
<feature type="chain" id="PRO_5047108757" description="ABC transporter substrate-binding protein" evidence="1">
    <location>
        <begin position="22"/>
        <end position="46"/>
    </location>
</feature>
<protein>
    <recommendedName>
        <fullName evidence="4">ABC transporter substrate-binding protein</fullName>
    </recommendedName>
</protein>
<dbReference type="RefSeq" id="WP_225420127.1">
    <property type="nucleotide sequence ID" value="NZ_JBHTOH010000014.1"/>
</dbReference>
<evidence type="ECO:0000313" key="2">
    <source>
        <dbReference type="EMBL" id="MFD1410289.1"/>
    </source>
</evidence>
<sequence>MKARKLVLSLLAVTAALTLTACGKSSSSSSSSNSKEIVFLEPIHWP</sequence>
<gene>
    <name evidence="2" type="ORF">ACFQ4R_01450</name>
</gene>
<feature type="signal peptide" evidence="1">
    <location>
        <begin position="1"/>
        <end position="21"/>
    </location>
</feature>